<organism evidence="2 3">
    <name type="scientific">Batillaria attramentaria</name>
    <dbReference type="NCBI Taxonomy" id="370345"/>
    <lineage>
        <taxon>Eukaryota</taxon>
        <taxon>Metazoa</taxon>
        <taxon>Spiralia</taxon>
        <taxon>Lophotrochozoa</taxon>
        <taxon>Mollusca</taxon>
        <taxon>Gastropoda</taxon>
        <taxon>Caenogastropoda</taxon>
        <taxon>Sorbeoconcha</taxon>
        <taxon>Cerithioidea</taxon>
        <taxon>Batillariidae</taxon>
        <taxon>Batillaria</taxon>
    </lineage>
</organism>
<keyword evidence="1" id="KW-0812">Transmembrane</keyword>
<dbReference type="Proteomes" id="UP001519460">
    <property type="component" value="Unassembled WGS sequence"/>
</dbReference>
<name>A0ABD0LAI2_9CAEN</name>
<dbReference type="EMBL" id="JACVVK020000068">
    <property type="protein sequence ID" value="KAK7496291.1"/>
    <property type="molecule type" value="Genomic_DNA"/>
</dbReference>
<keyword evidence="1" id="KW-0472">Membrane</keyword>
<keyword evidence="1" id="KW-1133">Transmembrane helix</keyword>
<comment type="caution">
    <text evidence="2">The sequence shown here is derived from an EMBL/GenBank/DDBJ whole genome shotgun (WGS) entry which is preliminary data.</text>
</comment>
<proteinExistence type="predicted"/>
<reference evidence="2 3" key="1">
    <citation type="journal article" date="2023" name="Sci. Data">
        <title>Genome assembly of the Korean intertidal mud-creeper Batillaria attramentaria.</title>
        <authorList>
            <person name="Patra A.K."/>
            <person name="Ho P.T."/>
            <person name="Jun S."/>
            <person name="Lee S.J."/>
            <person name="Kim Y."/>
            <person name="Won Y.J."/>
        </authorList>
    </citation>
    <scope>NUCLEOTIDE SEQUENCE [LARGE SCALE GENOMIC DNA]</scope>
    <source>
        <strain evidence="2">Wonlab-2016</strain>
    </source>
</reference>
<evidence type="ECO:0000313" key="2">
    <source>
        <dbReference type="EMBL" id="KAK7496291.1"/>
    </source>
</evidence>
<gene>
    <name evidence="2" type="ORF">BaRGS_00012456</name>
</gene>
<protein>
    <submittedName>
        <fullName evidence="2">Uncharacterized protein</fullName>
    </submittedName>
</protein>
<accession>A0ABD0LAI2</accession>
<keyword evidence="3" id="KW-1185">Reference proteome</keyword>
<feature type="transmembrane region" description="Helical" evidence="1">
    <location>
        <begin position="53"/>
        <end position="73"/>
    </location>
</feature>
<dbReference type="AlphaFoldDB" id="A0ABD0LAI2"/>
<sequence length="124" mass="14592">MDGTEEDQPNHFQYVHLEHHHNHNHRTPHPLAGAEAYHRFLWHNKHVLFELKLSVIVILGGIIVLACVVYIVMQCRARIRPPGQNKNRRDDEKELFGSTETLENLLPAENSIRLKVRREQEFFV</sequence>
<evidence type="ECO:0000256" key="1">
    <source>
        <dbReference type="SAM" id="Phobius"/>
    </source>
</evidence>
<evidence type="ECO:0000313" key="3">
    <source>
        <dbReference type="Proteomes" id="UP001519460"/>
    </source>
</evidence>